<dbReference type="InterPro" id="IPR007130">
    <property type="entry name" value="DAGAT"/>
</dbReference>
<keyword evidence="3" id="KW-0012">Acyltransferase</keyword>
<evidence type="ECO:0000313" key="5">
    <source>
        <dbReference type="EMBL" id="CAJ0564989.1"/>
    </source>
</evidence>
<keyword evidence="4" id="KW-0732">Signal</keyword>
<evidence type="ECO:0000256" key="3">
    <source>
        <dbReference type="ARBA" id="ARBA00023315"/>
    </source>
</evidence>
<accession>A0AA36CAT6</accession>
<organism evidence="5 6">
    <name type="scientific">Mesorhabditis spiculigera</name>
    <dbReference type="NCBI Taxonomy" id="96644"/>
    <lineage>
        <taxon>Eukaryota</taxon>
        <taxon>Metazoa</taxon>
        <taxon>Ecdysozoa</taxon>
        <taxon>Nematoda</taxon>
        <taxon>Chromadorea</taxon>
        <taxon>Rhabditida</taxon>
        <taxon>Rhabditina</taxon>
        <taxon>Rhabditomorpha</taxon>
        <taxon>Rhabditoidea</taxon>
        <taxon>Rhabditidae</taxon>
        <taxon>Mesorhabditinae</taxon>
        <taxon>Mesorhabditis</taxon>
    </lineage>
</organism>
<dbReference type="EMBL" id="CATQJA010000946">
    <property type="protein sequence ID" value="CAJ0564989.1"/>
    <property type="molecule type" value="Genomic_DNA"/>
</dbReference>
<feature type="non-terminal residue" evidence="5">
    <location>
        <position position="1"/>
    </location>
</feature>
<comment type="caution">
    <text evidence="5">The sequence shown here is derived from an EMBL/GenBank/DDBJ whole genome shotgun (WGS) entry which is preliminary data.</text>
</comment>
<reference evidence="5" key="1">
    <citation type="submission" date="2023-06" db="EMBL/GenBank/DDBJ databases">
        <authorList>
            <person name="Delattre M."/>
        </authorList>
    </citation>
    <scope>NUCLEOTIDE SEQUENCE</scope>
    <source>
        <strain evidence="5">AF72</strain>
    </source>
</reference>
<dbReference type="GO" id="GO:0008374">
    <property type="term" value="F:O-acyltransferase activity"/>
    <property type="evidence" value="ECO:0007669"/>
    <property type="project" value="InterPro"/>
</dbReference>
<feature type="signal peptide" evidence="4">
    <location>
        <begin position="1"/>
        <end position="34"/>
    </location>
</feature>
<evidence type="ECO:0000313" key="6">
    <source>
        <dbReference type="Proteomes" id="UP001177023"/>
    </source>
</evidence>
<gene>
    <name evidence="5" type="ORF">MSPICULIGERA_LOCUS3652</name>
</gene>
<dbReference type="Proteomes" id="UP001177023">
    <property type="component" value="Unassembled WGS sequence"/>
</dbReference>
<comment type="similarity">
    <text evidence="1">Belongs to the diacylglycerol acyltransferase family.</text>
</comment>
<keyword evidence="6" id="KW-1185">Reference proteome</keyword>
<proteinExistence type="inferred from homology"/>
<sequence>MAAMPNAPATFKQKLAVASLCIFVASLPDHVALGAPLPANYQYLAASPGLFWLDVPRLLDAPEGRKKWYQRLSLWQHFRDYFPLRMVKTADLPAIGIIFSGLTRTAF</sequence>
<protein>
    <submittedName>
        <fullName evidence="5">Uncharacterized protein</fullName>
    </submittedName>
</protein>
<keyword evidence="2" id="KW-0808">Transferase</keyword>
<evidence type="ECO:0000256" key="2">
    <source>
        <dbReference type="ARBA" id="ARBA00022679"/>
    </source>
</evidence>
<evidence type="ECO:0000256" key="4">
    <source>
        <dbReference type="SAM" id="SignalP"/>
    </source>
</evidence>
<feature type="chain" id="PRO_5041327840" evidence="4">
    <location>
        <begin position="35"/>
        <end position="107"/>
    </location>
</feature>
<dbReference type="AlphaFoldDB" id="A0AA36CAT6"/>
<evidence type="ECO:0000256" key="1">
    <source>
        <dbReference type="ARBA" id="ARBA00005420"/>
    </source>
</evidence>
<name>A0AA36CAT6_9BILA</name>
<dbReference type="Pfam" id="PF03982">
    <property type="entry name" value="DAGAT"/>
    <property type="match status" value="1"/>
</dbReference>